<dbReference type="InterPro" id="IPR036237">
    <property type="entry name" value="Xyl_isomerase-like_sf"/>
</dbReference>
<sequence length="280" mass="30762">MKKGISIWSFGGSTPEEAFAAAKQYGFDGVEVELAEEGRISLSSRETDLIAVRRSAEAAGISLYSVASGLYWKYSLTSPDPAQREKAEEIVKKQIDAAAALGCDTVLVVPGAVAVSFAPELGVVPYDAAYARSLEAVRRLAGYAEKKKVCIGLENVWNGFLLSPLEMRDFLDKVGSEYVGSYFDVGNVLPFGYPEQWVRILGKRIRKVHFKDFRRSVGTPDGFVELLTGDVDYPAVTEAFREIGYDGWVTAEIIPPAKQYPLTTLENASNAMDRILGRKR</sequence>
<gene>
    <name evidence="2" type="ORF">H9726_02690</name>
</gene>
<dbReference type="InterPro" id="IPR013022">
    <property type="entry name" value="Xyl_isomerase-like_TIM-brl"/>
</dbReference>
<dbReference type="Gene3D" id="3.20.20.150">
    <property type="entry name" value="Divalent-metal-dependent TIM barrel enzymes"/>
    <property type="match status" value="1"/>
</dbReference>
<dbReference type="PANTHER" id="PTHR12110:SF53">
    <property type="entry name" value="BLR5974 PROTEIN"/>
    <property type="match status" value="1"/>
</dbReference>
<dbReference type="Proteomes" id="UP000824025">
    <property type="component" value="Unassembled WGS sequence"/>
</dbReference>
<evidence type="ECO:0000259" key="1">
    <source>
        <dbReference type="Pfam" id="PF01261"/>
    </source>
</evidence>
<organism evidence="2 3">
    <name type="scientific">Candidatus Borkfalkia avicola</name>
    <dbReference type="NCBI Taxonomy" id="2838503"/>
    <lineage>
        <taxon>Bacteria</taxon>
        <taxon>Bacillati</taxon>
        <taxon>Bacillota</taxon>
        <taxon>Clostridia</taxon>
        <taxon>Christensenellales</taxon>
        <taxon>Christensenellaceae</taxon>
        <taxon>Candidatus Borkfalkia</taxon>
    </lineage>
</organism>
<name>A0A9D2D699_9FIRM</name>
<dbReference type="GO" id="GO:0016853">
    <property type="term" value="F:isomerase activity"/>
    <property type="evidence" value="ECO:0007669"/>
    <property type="project" value="UniProtKB-KW"/>
</dbReference>
<dbReference type="InterPro" id="IPR050312">
    <property type="entry name" value="IolE/XylAMocC-like"/>
</dbReference>
<evidence type="ECO:0000313" key="2">
    <source>
        <dbReference type="EMBL" id="HIZ09376.1"/>
    </source>
</evidence>
<evidence type="ECO:0000313" key="3">
    <source>
        <dbReference type="Proteomes" id="UP000824025"/>
    </source>
</evidence>
<dbReference type="AlphaFoldDB" id="A0A9D2D699"/>
<protein>
    <submittedName>
        <fullName evidence="2">Sugar phosphate isomerase/epimerase</fullName>
    </submittedName>
</protein>
<proteinExistence type="predicted"/>
<dbReference type="PANTHER" id="PTHR12110">
    <property type="entry name" value="HYDROXYPYRUVATE ISOMERASE"/>
    <property type="match status" value="1"/>
</dbReference>
<dbReference type="SUPFAM" id="SSF51658">
    <property type="entry name" value="Xylose isomerase-like"/>
    <property type="match status" value="1"/>
</dbReference>
<keyword evidence="2" id="KW-0413">Isomerase</keyword>
<dbReference type="Pfam" id="PF01261">
    <property type="entry name" value="AP_endonuc_2"/>
    <property type="match status" value="1"/>
</dbReference>
<reference evidence="2" key="1">
    <citation type="journal article" date="2021" name="PeerJ">
        <title>Extensive microbial diversity within the chicken gut microbiome revealed by metagenomics and culture.</title>
        <authorList>
            <person name="Gilroy R."/>
            <person name="Ravi A."/>
            <person name="Getino M."/>
            <person name="Pursley I."/>
            <person name="Horton D.L."/>
            <person name="Alikhan N.F."/>
            <person name="Baker D."/>
            <person name="Gharbi K."/>
            <person name="Hall N."/>
            <person name="Watson M."/>
            <person name="Adriaenssens E.M."/>
            <person name="Foster-Nyarko E."/>
            <person name="Jarju S."/>
            <person name="Secka A."/>
            <person name="Antonio M."/>
            <person name="Oren A."/>
            <person name="Chaudhuri R.R."/>
            <person name="La Ragione R."/>
            <person name="Hildebrand F."/>
            <person name="Pallen M.J."/>
        </authorList>
    </citation>
    <scope>NUCLEOTIDE SEQUENCE</scope>
    <source>
        <strain evidence="2">CHK192-19661</strain>
    </source>
</reference>
<comment type="caution">
    <text evidence="2">The sequence shown here is derived from an EMBL/GenBank/DDBJ whole genome shotgun (WGS) entry which is preliminary data.</text>
</comment>
<feature type="domain" description="Xylose isomerase-like TIM barrel" evidence="1">
    <location>
        <begin position="19"/>
        <end position="260"/>
    </location>
</feature>
<dbReference type="EMBL" id="DXCF01000014">
    <property type="protein sequence ID" value="HIZ09376.1"/>
    <property type="molecule type" value="Genomic_DNA"/>
</dbReference>
<accession>A0A9D2D699</accession>
<reference evidence="2" key="2">
    <citation type="submission" date="2021-04" db="EMBL/GenBank/DDBJ databases">
        <authorList>
            <person name="Gilroy R."/>
        </authorList>
    </citation>
    <scope>NUCLEOTIDE SEQUENCE</scope>
    <source>
        <strain evidence="2">CHK192-19661</strain>
    </source>
</reference>